<keyword evidence="1" id="KW-0812">Transmembrane</keyword>
<name>A0A285N1A7_NATPI</name>
<keyword evidence="3" id="KW-1185">Reference proteome</keyword>
<evidence type="ECO:0000256" key="1">
    <source>
        <dbReference type="SAM" id="Phobius"/>
    </source>
</evidence>
<accession>A0A285N1A7</accession>
<proteinExistence type="predicted"/>
<evidence type="ECO:0000313" key="3">
    <source>
        <dbReference type="Proteomes" id="UP000219453"/>
    </source>
</evidence>
<organism evidence="2 3">
    <name type="scientific">Natronoarchaeum philippinense</name>
    <dbReference type="NCBI Taxonomy" id="558529"/>
    <lineage>
        <taxon>Archaea</taxon>
        <taxon>Methanobacteriati</taxon>
        <taxon>Methanobacteriota</taxon>
        <taxon>Stenosarchaea group</taxon>
        <taxon>Halobacteria</taxon>
        <taxon>Halobacteriales</taxon>
        <taxon>Natronoarchaeaceae</taxon>
    </lineage>
</organism>
<reference evidence="2 3" key="1">
    <citation type="submission" date="2017-09" db="EMBL/GenBank/DDBJ databases">
        <authorList>
            <person name="Ehlers B."/>
            <person name="Leendertz F.H."/>
        </authorList>
    </citation>
    <scope>NUCLEOTIDE SEQUENCE [LARGE SCALE GENOMIC DNA]</scope>
    <source>
        <strain evidence="2 3">DSM 27208</strain>
    </source>
</reference>
<protein>
    <recommendedName>
        <fullName evidence="4">Integral membrane protein</fullName>
    </recommendedName>
</protein>
<evidence type="ECO:0008006" key="4">
    <source>
        <dbReference type="Google" id="ProtNLM"/>
    </source>
</evidence>
<sequence>MSFLAGLVVALVFGPFTVIAFLLDPGGFLARNGAFAVGYLGVATLGTALYTAGFVRLAGMVWRRIGSASGDTAGRPSK</sequence>
<dbReference type="AlphaFoldDB" id="A0A285N1A7"/>
<feature type="transmembrane region" description="Helical" evidence="1">
    <location>
        <begin position="36"/>
        <end position="55"/>
    </location>
</feature>
<gene>
    <name evidence="2" type="ORF">SAMN06269185_0195</name>
</gene>
<dbReference type="EMBL" id="OBEJ01000001">
    <property type="protein sequence ID" value="SNZ03118.1"/>
    <property type="molecule type" value="Genomic_DNA"/>
</dbReference>
<dbReference type="Proteomes" id="UP000219453">
    <property type="component" value="Unassembled WGS sequence"/>
</dbReference>
<dbReference type="RefSeq" id="WP_097007254.1">
    <property type="nucleotide sequence ID" value="NZ_OBEJ01000001.1"/>
</dbReference>
<keyword evidence="1" id="KW-1133">Transmembrane helix</keyword>
<keyword evidence="1" id="KW-0472">Membrane</keyword>
<evidence type="ECO:0000313" key="2">
    <source>
        <dbReference type="EMBL" id="SNZ03118.1"/>
    </source>
</evidence>